<name>A0A2J6T0V1_9HELO</name>
<keyword evidence="2" id="KW-0472">Membrane</keyword>
<protein>
    <submittedName>
        <fullName evidence="3">Uncharacterized protein</fullName>
    </submittedName>
</protein>
<evidence type="ECO:0000313" key="3">
    <source>
        <dbReference type="EMBL" id="PMD56644.1"/>
    </source>
</evidence>
<feature type="region of interest" description="Disordered" evidence="1">
    <location>
        <begin position="34"/>
        <end position="55"/>
    </location>
</feature>
<keyword evidence="2" id="KW-1133">Transmembrane helix</keyword>
<gene>
    <name evidence="3" type="ORF">K444DRAFT_633033</name>
</gene>
<reference evidence="3 4" key="1">
    <citation type="submission" date="2016-04" db="EMBL/GenBank/DDBJ databases">
        <title>A degradative enzymes factory behind the ericoid mycorrhizal symbiosis.</title>
        <authorList>
            <consortium name="DOE Joint Genome Institute"/>
            <person name="Martino E."/>
            <person name="Morin E."/>
            <person name="Grelet G."/>
            <person name="Kuo A."/>
            <person name="Kohler A."/>
            <person name="Daghino S."/>
            <person name="Barry K."/>
            <person name="Choi C."/>
            <person name="Cichocki N."/>
            <person name="Clum A."/>
            <person name="Copeland A."/>
            <person name="Hainaut M."/>
            <person name="Haridas S."/>
            <person name="Labutti K."/>
            <person name="Lindquist E."/>
            <person name="Lipzen A."/>
            <person name="Khouja H.-R."/>
            <person name="Murat C."/>
            <person name="Ohm R."/>
            <person name="Olson A."/>
            <person name="Spatafora J."/>
            <person name="Veneault-Fourrey C."/>
            <person name="Henrissat B."/>
            <person name="Grigoriev I."/>
            <person name="Martin F."/>
            <person name="Perotto S."/>
        </authorList>
    </citation>
    <scope>NUCLEOTIDE SEQUENCE [LARGE SCALE GENOMIC DNA]</scope>
    <source>
        <strain evidence="3 4">E</strain>
    </source>
</reference>
<dbReference type="Proteomes" id="UP000235371">
    <property type="component" value="Unassembled WGS sequence"/>
</dbReference>
<evidence type="ECO:0000313" key="4">
    <source>
        <dbReference type="Proteomes" id="UP000235371"/>
    </source>
</evidence>
<dbReference type="RefSeq" id="XP_024733548.1">
    <property type="nucleotide sequence ID" value="XM_024883558.1"/>
</dbReference>
<feature type="transmembrane region" description="Helical" evidence="2">
    <location>
        <begin position="205"/>
        <end position="226"/>
    </location>
</feature>
<organism evidence="3 4">
    <name type="scientific">Hyaloscypha bicolor E</name>
    <dbReference type="NCBI Taxonomy" id="1095630"/>
    <lineage>
        <taxon>Eukaryota</taxon>
        <taxon>Fungi</taxon>
        <taxon>Dikarya</taxon>
        <taxon>Ascomycota</taxon>
        <taxon>Pezizomycotina</taxon>
        <taxon>Leotiomycetes</taxon>
        <taxon>Helotiales</taxon>
        <taxon>Hyaloscyphaceae</taxon>
        <taxon>Hyaloscypha</taxon>
        <taxon>Hyaloscypha bicolor</taxon>
    </lineage>
</organism>
<keyword evidence="4" id="KW-1185">Reference proteome</keyword>
<keyword evidence="2" id="KW-0812">Transmembrane</keyword>
<accession>A0A2J6T0V1</accession>
<feature type="compositionally biased region" description="Polar residues" evidence="1">
    <location>
        <begin position="41"/>
        <end position="54"/>
    </location>
</feature>
<evidence type="ECO:0000256" key="2">
    <source>
        <dbReference type="SAM" id="Phobius"/>
    </source>
</evidence>
<evidence type="ECO:0000256" key="1">
    <source>
        <dbReference type="SAM" id="MobiDB-lite"/>
    </source>
</evidence>
<dbReference type="EMBL" id="KZ613848">
    <property type="protein sequence ID" value="PMD56644.1"/>
    <property type="molecule type" value="Genomic_DNA"/>
</dbReference>
<dbReference type="InParanoid" id="A0A2J6T0V1"/>
<sequence>MDAASRFFPSRTYWEPIRPSGEEVAERVQAYKHCDTHPKRGSQTDTPLYSSSVDPAQPFRTQIKAPEFKVAMRDKKFKWWNAPPKTDPKSKLEAAKSGKLELHVPSVEALEIDAPFLSPSRDGLRSFRAASYQLVERDRLFKLYNGSGRSKEPVGAYETHYLDHNIHAKLPAAEPKEEKPSAEAERIGTWWSCVVSIEWKTNWTLFWACSTWIGLFITGAGTLFWGMEPIVKPVLAFISQWVVELAFAWCFLFLLALLVI</sequence>
<dbReference type="GeneID" id="36591635"/>
<proteinExistence type="predicted"/>
<dbReference type="OrthoDB" id="3524853at2759"/>
<feature type="transmembrane region" description="Helical" evidence="2">
    <location>
        <begin position="238"/>
        <end position="259"/>
    </location>
</feature>
<dbReference type="AlphaFoldDB" id="A0A2J6T0V1"/>